<feature type="domain" description="Aegyptin/gSG7 salivary protein-like four-helix bundle" evidence="5">
    <location>
        <begin position="458"/>
        <end position="554"/>
    </location>
</feature>
<feature type="compositionally biased region" description="Polar residues" evidence="3">
    <location>
        <begin position="320"/>
        <end position="337"/>
    </location>
</feature>
<feature type="compositionally biased region" description="Polar residues" evidence="3">
    <location>
        <begin position="200"/>
        <end position="221"/>
    </location>
</feature>
<dbReference type="Pfam" id="PF25001">
    <property type="entry name" value="Aegyptin_C"/>
    <property type="match status" value="1"/>
</dbReference>
<organism evidence="6">
    <name type="scientific">Nyssomyia neivai</name>
    <dbReference type="NCBI Taxonomy" id="330878"/>
    <lineage>
        <taxon>Eukaryota</taxon>
        <taxon>Metazoa</taxon>
        <taxon>Ecdysozoa</taxon>
        <taxon>Arthropoda</taxon>
        <taxon>Hexapoda</taxon>
        <taxon>Insecta</taxon>
        <taxon>Pterygota</taxon>
        <taxon>Neoptera</taxon>
        <taxon>Endopterygota</taxon>
        <taxon>Diptera</taxon>
        <taxon>Nematocera</taxon>
        <taxon>Psychodoidea</taxon>
        <taxon>Psychodidae</taxon>
        <taxon>Nyssomyia</taxon>
    </lineage>
</organism>
<feature type="compositionally biased region" description="Basic and acidic residues" evidence="3">
    <location>
        <begin position="441"/>
        <end position="451"/>
    </location>
</feature>
<evidence type="ECO:0000259" key="5">
    <source>
        <dbReference type="Pfam" id="PF25001"/>
    </source>
</evidence>
<evidence type="ECO:0000256" key="4">
    <source>
        <dbReference type="SAM" id="SignalP"/>
    </source>
</evidence>
<feature type="compositionally biased region" description="Polar residues" evidence="3">
    <location>
        <begin position="406"/>
        <end position="417"/>
    </location>
</feature>
<feature type="compositionally biased region" description="Polar residues" evidence="3">
    <location>
        <begin position="250"/>
        <end position="259"/>
    </location>
</feature>
<feature type="signal peptide" evidence="4">
    <location>
        <begin position="1"/>
        <end position="21"/>
    </location>
</feature>
<feature type="region of interest" description="Disordered" evidence="3">
    <location>
        <begin position="305"/>
        <end position="451"/>
    </location>
</feature>
<feature type="compositionally biased region" description="Polar residues" evidence="3">
    <location>
        <begin position="144"/>
        <end position="155"/>
    </location>
</feature>
<dbReference type="EMBL" id="GFDF01007210">
    <property type="protein sequence ID" value="JAV06874.1"/>
    <property type="molecule type" value="Transcribed_RNA"/>
</dbReference>
<accession>A0A1L8DKK1</accession>
<evidence type="ECO:0000313" key="6">
    <source>
        <dbReference type="EMBL" id="JAV06874.1"/>
    </source>
</evidence>
<comment type="subcellular location">
    <subcellularLocation>
        <location evidence="1">Secreted</location>
    </subcellularLocation>
</comment>
<reference evidence="6" key="1">
    <citation type="submission" date="2016-12" db="EMBL/GenBank/DDBJ databases">
        <title>An insight into the sialome and mialome of the sand fly, Nyssomyia neivai.</title>
        <authorList>
            <person name="Sebastian V."/>
            <person name="Goulart T.M."/>
            <person name="Oliveira W."/>
            <person name="Calvo E."/>
            <person name="Oliveira L.F."/>
            <person name="Pinto M.C."/>
            <person name="Rosselino A.M."/>
            <person name="Ribeiro J.M."/>
        </authorList>
    </citation>
    <scope>NUCLEOTIDE SEQUENCE</scope>
</reference>
<proteinExistence type="predicted"/>
<feature type="compositionally biased region" description="Basic and acidic residues" evidence="3">
    <location>
        <begin position="94"/>
        <end position="106"/>
    </location>
</feature>
<keyword evidence="6" id="KW-0808">Transferase</keyword>
<feature type="chain" id="PRO_5012182771" evidence="4">
    <location>
        <begin position="22"/>
        <end position="559"/>
    </location>
</feature>
<evidence type="ECO:0000256" key="1">
    <source>
        <dbReference type="ARBA" id="ARBA00004613"/>
    </source>
</evidence>
<protein>
    <submittedName>
        <fullName evidence="6">Putative serine/threonine-protein kinase clka</fullName>
    </submittedName>
</protein>
<name>A0A1L8DKK1_9DIPT</name>
<feature type="compositionally biased region" description="Basic and acidic residues" evidence="3">
    <location>
        <begin position="158"/>
        <end position="176"/>
    </location>
</feature>
<dbReference type="GO" id="GO:0016301">
    <property type="term" value="F:kinase activity"/>
    <property type="evidence" value="ECO:0007669"/>
    <property type="project" value="UniProtKB-KW"/>
</dbReference>
<keyword evidence="6" id="KW-0418">Kinase</keyword>
<feature type="compositionally biased region" description="Low complexity" evidence="3">
    <location>
        <begin position="108"/>
        <end position="123"/>
    </location>
</feature>
<feature type="compositionally biased region" description="Polar residues" evidence="3">
    <location>
        <begin position="345"/>
        <end position="370"/>
    </location>
</feature>
<sequence>MIVKSLLGIFIGILLLSTTEQAPARRKDRPMFSDRVEKFLKSMTNDGLNDRDKITYLGEILSALSYYKYNDPNYLEHCVGQKIIQDGYRDVQRYGDHQQGNRDRNRNRYGNNPRVNAQSNTNHDNYDYNEHDDDTQSYRDQQRDNQYSGRNNSPGNERYNDEHRGTSRVIDHDDRGTQTNAQTNDDYDYNDYDNDHNGDRSQSWYNDNPRGTSNTPQDHASNNAADDDYDYNENNRDRTRDQTRDRTANAPISNPSRGSQIRGIDGHGVTEANDHDVYDEYDENENSDQDQPEDLHHHENYDYYDEEEEEDHADDDHMNQEQSIDGHNPRGSQNPWDRTNERGSQRNQMNDQSGKSREVSGSSRGTNDRTNYGYDPHDTSKNSQGRNQGRNQQDHYGGYNQKNHRNSNQNHYGQQYNHHGIHGEPYVPYGQQSPYITGDAVPEHSGDYDHSQYDPHLVEDYLNRIHLQGVPSDLAEYANSYLQYAKDTIRASASHAKNFENIRPCLEHLAQYFNILTDDLANEYRRCSNKCYYNRLESFSTSVSQYTSTTNECIQNRLY</sequence>
<dbReference type="InterPro" id="IPR056799">
    <property type="entry name" value="ALL3/gSG7_salivary-like_helix"/>
</dbReference>
<feature type="compositionally biased region" description="Basic and acidic residues" evidence="3">
    <location>
        <begin position="124"/>
        <end position="143"/>
    </location>
</feature>
<feature type="compositionally biased region" description="Basic and acidic residues" evidence="3">
    <location>
        <begin position="233"/>
        <end position="247"/>
    </location>
</feature>
<dbReference type="GO" id="GO:0005576">
    <property type="term" value="C:extracellular region"/>
    <property type="evidence" value="ECO:0007669"/>
    <property type="project" value="UniProtKB-SubCell"/>
</dbReference>
<keyword evidence="4" id="KW-0732">Signal</keyword>
<keyword evidence="2" id="KW-0964">Secreted</keyword>
<feature type="region of interest" description="Disordered" evidence="3">
    <location>
        <begin position="94"/>
        <end position="272"/>
    </location>
</feature>
<evidence type="ECO:0000256" key="3">
    <source>
        <dbReference type="SAM" id="MobiDB-lite"/>
    </source>
</evidence>
<dbReference type="AlphaFoldDB" id="A0A1L8DKK1"/>
<evidence type="ECO:0000256" key="2">
    <source>
        <dbReference type="ARBA" id="ARBA00022525"/>
    </source>
</evidence>